<evidence type="ECO:0008006" key="8">
    <source>
        <dbReference type="Google" id="ProtNLM"/>
    </source>
</evidence>
<keyword evidence="3" id="KW-0804">Transcription</keyword>
<dbReference type="GO" id="GO:0003677">
    <property type="term" value="F:DNA binding"/>
    <property type="evidence" value="ECO:0007669"/>
    <property type="project" value="UniProtKB-KW"/>
</dbReference>
<dbReference type="Pfam" id="PF00027">
    <property type="entry name" value="cNMP_binding"/>
    <property type="match status" value="1"/>
</dbReference>
<evidence type="ECO:0000259" key="5">
    <source>
        <dbReference type="PROSITE" id="PS51063"/>
    </source>
</evidence>
<dbReference type="PROSITE" id="PS51063">
    <property type="entry name" value="HTH_CRP_2"/>
    <property type="match status" value="1"/>
</dbReference>
<dbReference type="SUPFAM" id="SSF51206">
    <property type="entry name" value="cAMP-binding domain-like"/>
    <property type="match status" value="1"/>
</dbReference>
<dbReference type="InterPro" id="IPR012318">
    <property type="entry name" value="HTH_CRP"/>
</dbReference>
<dbReference type="EMBL" id="AUPZ01000002">
    <property type="protein sequence ID" value="EQB40580.1"/>
    <property type="molecule type" value="Genomic_DNA"/>
</dbReference>
<name>T0JHI9_9BACT</name>
<dbReference type="Proteomes" id="UP000015520">
    <property type="component" value="Unassembled WGS sequence"/>
</dbReference>
<gene>
    <name evidence="6" type="ORF">M947_01895</name>
</gene>
<organism evidence="6 7">
    <name type="scientific">Sulfurimonas hongkongensis</name>
    <dbReference type="NCBI Taxonomy" id="1172190"/>
    <lineage>
        <taxon>Bacteria</taxon>
        <taxon>Pseudomonadati</taxon>
        <taxon>Campylobacterota</taxon>
        <taxon>Epsilonproteobacteria</taxon>
        <taxon>Campylobacterales</taxon>
        <taxon>Sulfurimonadaceae</taxon>
        <taxon>Sulfurimonas</taxon>
    </lineage>
</organism>
<feature type="domain" description="HTH crp-type" evidence="5">
    <location>
        <begin position="141"/>
        <end position="211"/>
    </location>
</feature>
<comment type="caution">
    <text evidence="6">The sequence shown here is derived from an EMBL/GenBank/DDBJ whole genome shotgun (WGS) entry which is preliminary data.</text>
</comment>
<evidence type="ECO:0000313" key="7">
    <source>
        <dbReference type="Proteomes" id="UP000015520"/>
    </source>
</evidence>
<evidence type="ECO:0000259" key="4">
    <source>
        <dbReference type="PROSITE" id="PS50042"/>
    </source>
</evidence>
<sequence>MQVEYPIDIVQSKFHQDVESYGRVLFFSKDEMVLTPQELTKKFFFVLEGRIKVSQVNLKNAKEQIITILTNGDMYDVVTLLDGKLHENLLYALDEVKIVCFPIEIVRKWMQEDQNFNKILFPYVSNQLREREELALDLSLYSVSERLIKLISKTTNHENPSKRNLLQNLSHEVIASIIGTVRKVLNRHIQQLKDDDMITVKRKNIEIKDAQKLLDSLPLS</sequence>
<dbReference type="RefSeq" id="WP_021286660.1">
    <property type="nucleotide sequence ID" value="NZ_AUPZ01000002.1"/>
</dbReference>
<proteinExistence type="predicted"/>
<dbReference type="PATRIC" id="fig|1172190.3.peg.369"/>
<keyword evidence="2" id="KW-0238">DNA-binding</keyword>
<dbReference type="Gene3D" id="2.60.120.10">
    <property type="entry name" value="Jelly Rolls"/>
    <property type="match status" value="1"/>
</dbReference>
<accession>T0JHI9</accession>
<dbReference type="AlphaFoldDB" id="T0JHI9"/>
<dbReference type="InterPro" id="IPR018490">
    <property type="entry name" value="cNMP-bd_dom_sf"/>
</dbReference>
<dbReference type="InterPro" id="IPR036390">
    <property type="entry name" value="WH_DNA-bd_sf"/>
</dbReference>
<dbReference type="CDD" id="cd00038">
    <property type="entry name" value="CAP_ED"/>
    <property type="match status" value="1"/>
</dbReference>
<dbReference type="eggNOG" id="COG0664">
    <property type="taxonomic scope" value="Bacteria"/>
</dbReference>
<dbReference type="Pfam" id="PF13545">
    <property type="entry name" value="HTH_Crp_2"/>
    <property type="match status" value="1"/>
</dbReference>
<evidence type="ECO:0000256" key="2">
    <source>
        <dbReference type="ARBA" id="ARBA00023125"/>
    </source>
</evidence>
<evidence type="ECO:0000313" key="6">
    <source>
        <dbReference type="EMBL" id="EQB40580.1"/>
    </source>
</evidence>
<reference evidence="6 7" key="1">
    <citation type="submission" date="2013-07" db="EMBL/GenBank/DDBJ databases">
        <title>Sulfurimonas hongkongensis AST-10 Genome Sequencing.</title>
        <authorList>
            <person name="Cai L."/>
            <person name="Zhang T."/>
        </authorList>
    </citation>
    <scope>NUCLEOTIDE SEQUENCE [LARGE SCALE GENOMIC DNA]</scope>
    <source>
        <strain evidence="6 7">AST-10</strain>
    </source>
</reference>
<keyword evidence="7" id="KW-1185">Reference proteome</keyword>
<dbReference type="STRING" id="1172190.M947_01895"/>
<dbReference type="SMART" id="SM00419">
    <property type="entry name" value="HTH_CRP"/>
    <property type="match status" value="1"/>
</dbReference>
<protein>
    <recommendedName>
        <fullName evidence="8">Cyclic nucleotide-binding domain-containing protein</fullName>
    </recommendedName>
</protein>
<keyword evidence="1" id="KW-0805">Transcription regulation</keyword>
<evidence type="ECO:0000256" key="1">
    <source>
        <dbReference type="ARBA" id="ARBA00023015"/>
    </source>
</evidence>
<dbReference type="InterPro" id="IPR014710">
    <property type="entry name" value="RmlC-like_jellyroll"/>
</dbReference>
<dbReference type="InterPro" id="IPR000595">
    <property type="entry name" value="cNMP-bd_dom"/>
</dbReference>
<dbReference type="PROSITE" id="PS50042">
    <property type="entry name" value="CNMP_BINDING_3"/>
    <property type="match status" value="1"/>
</dbReference>
<dbReference type="GO" id="GO:0006355">
    <property type="term" value="P:regulation of DNA-templated transcription"/>
    <property type="evidence" value="ECO:0007669"/>
    <property type="project" value="InterPro"/>
</dbReference>
<dbReference type="SUPFAM" id="SSF46785">
    <property type="entry name" value="Winged helix' DNA-binding domain"/>
    <property type="match status" value="1"/>
</dbReference>
<feature type="domain" description="Cyclic nucleotide-binding" evidence="4">
    <location>
        <begin position="27"/>
        <end position="137"/>
    </location>
</feature>
<evidence type="ECO:0000256" key="3">
    <source>
        <dbReference type="ARBA" id="ARBA00023163"/>
    </source>
</evidence>